<organism evidence="10 11">
    <name type="scientific">Finegoldia magna</name>
    <name type="common">Peptostreptococcus magnus</name>
    <dbReference type="NCBI Taxonomy" id="1260"/>
    <lineage>
        <taxon>Bacteria</taxon>
        <taxon>Bacillati</taxon>
        <taxon>Bacillota</taxon>
        <taxon>Tissierellia</taxon>
        <taxon>Tissierellales</taxon>
        <taxon>Peptoniphilaceae</taxon>
        <taxon>Finegoldia</taxon>
    </lineage>
</organism>
<evidence type="ECO:0000256" key="4">
    <source>
        <dbReference type="ARBA" id="ARBA00022840"/>
    </source>
</evidence>
<feature type="transmembrane region" description="Helical" evidence="7">
    <location>
        <begin position="232"/>
        <end position="257"/>
    </location>
</feature>
<evidence type="ECO:0000256" key="7">
    <source>
        <dbReference type="SAM" id="Phobius"/>
    </source>
</evidence>
<gene>
    <name evidence="10" type="ORF">B9N55_00800</name>
</gene>
<dbReference type="InterPro" id="IPR036640">
    <property type="entry name" value="ABC1_TM_sf"/>
</dbReference>
<dbReference type="InterPro" id="IPR027417">
    <property type="entry name" value="P-loop_NTPase"/>
</dbReference>
<evidence type="ECO:0000259" key="9">
    <source>
        <dbReference type="PROSITE" id="PS50929"/>
    </source>
</evidence>
<keyword evidence="3" id="KW-0547">Nucleotide-binding</keyword>
<evidence type="ECO:0000259" key="8">
    <source>
        <dbReference type="PROSITE" id="PS50893"/>
    </source>
</evidence>
<dbReference type="PROSITE" id="PS50929">
    <property type="entry name" value="ABC_TM1F"/>
    <property type="match status" value="1"/>
</dbReference>
<dbReference type="InterPro" id="IPR039421">
    <property type="entry name" value="Type_1_exporter"/>
</dbReference>
<feature type="domain" description="ABC transporter" evidence="8">
    <location>
        <begin position="321"/>
        <end position="526"/>
    </location>
</feature>
<keyword evidence="5 7" id="KW-1133">Transmembrane helix</keyword>
<dbReference type="Gene3D" id="1.20.1560.10">
    <property type="entry name" value="ABC transporter type 1, transmembrane domain"/>
    <property type="match status" value="1"/>
</dbReference>
<dbReference type="GO" id="GO:0005524">
    <property type="term" value="F:ATP binding"/>
    <property type="evidence" value="ECO:0007669"/>
    <property type="project" value="UniProtKB-KW"/>
</dbReference>
<dbReference type="Pfam" id="PF00005">
    <property type="entry name" value="ABC_tran"/>
    <property type="match status" value="1"/>
</dbReference>
<dbReference type="SUPFAM" id="SSF90123">
    <property type="entry name" value="ABC transporter transmembrane region"/>
    <property type="match status" value="1"/>
</dbReference>
<dbReference type="PANTHER" id="PTHR43394">
    <property type="entry name" value="ATP-DEPENDENT PERMEASE MDL1, MITOCHONDRIAL"/>
    <property type="match status" value="1"/>
</dbReference>
<evidence type="ECO:0000313" key="11">
    <source>
        <dbReference type="Proteomes" id="UP000215546"/>
    </source>
</evidence>
<dbReference type="Proteomes" id="UP000215546">
    <property type="component" value="Unassembled WGS sequence"/>
</dbReference>
<dbReference type="Gene3D" id="3.40.50.300">
    <property type="entry name" value="P-loop containing nucleotide triphosphate hydrolases"/>
    <property type="match status" value="1"/>
</dbReference>
<feature type="transmembrane region" description="Helical" evidence="7">
    <location>
        <begin position="50"/>
        <end position="70"/>
    </location>
</feature>
<accession>A0A233VQD4</accession>
<evidence type="ECO:0000256" key="5">
    <source>
        <dbReference type="ARBA" id="ARBA00022989"/>
    </source>
</evidence>
<dbReference type="InterPro" id="IPR003439">
    <property type="entry name" value="ABC_transporter-like_ATP-bd"/>
</dbReference>
<dbReference type="GO" id="GO:0005886">
    <property type="term" value="C:plasma membrane"/>
    <property type="evidence" value="ECO:0007669"/>
    <property type="project" value="UniProtKB-SubCell"/>
</dbReference>
<sequence>MKLYKGKGKIIILIIFQIIYSLLNSGFAISIKNITDSITIGNYDVFKHNIIKTTTLVVLLIFVLLISIVLKNSISSGYMKTIRFNALKYFYNTDTIEVKEDDKSEFFSFLTNQLDILEESYIKIRLEIISDLILLVISTITIIYFNVLFLPLVLIIGLVLCIAPMILKKWINTESEYRIKNYEKYMSISKNYIDLFYLIKSFNIMDKILTNFKFVVDNSTESKKRLESKIGIANGVISFLNLIVTLIIYILGGYLVFEKTISIGMLIAVAQLMANVTFPLTNIISAINEINSSKPIIERYNALLNNGNNAKSNTKKDIFPIKLQNISFSSEDKNILDKVNLKIDRGKNYLLLGTNGSGKSTLAKIISGIIDNYEGEIISGDSYHLSEIIYISKDNQIFDDTVKNNLGLYGHFKIDESYIKLFNLKDDFLKKNANDLSDGEKQKLIYLRSLKANKQLMIYDEPDSSLDEQSRKCIINDILDNGLTNIVISHHPFRIIDKFDEIWSVENGSIRIYNSSSEYLNKQSNL</sequence>
<evidence type="ECO:0000256" key="2">
    <source>
        <dbReference type="ARBA" id="ARBA00022692"/>
    </source>
</evidence>
<keyword evidence="4" id="KW-0067">ATP-binding</keyword>
<feature type="domain" description="ABC transmembrane type-1" evidence="9">
    <location>
        <begin position="11"/>
        <end position="292"/>
    </location>
</feature>
<dbReference type="GO" id="GO:0016887">
    <property type="term" value="F:ATP hydrolysis activity"/>
    <property type="evidence" value="ECO:0007669"/>
    <property type="project" value="InterPro"/>
</dbReference>
<dbReference type="InterPro" id="IPR011527">
    <property type="entry name" value="ABC1_TM_dom"/>
</dbReference>
<evidence type="ECO:0000313" key="10">
    <source>
        <dbReference type="EMBL" id="OXZ34589.1"/>
    </source>
</evidence>
<dbReference type="InterPro" id="IPR003593">
    <property type="entry name" value="AAA+_ATPase"/>
</dbReference>
<evidence type="ECO:0000256" key="3">
    <source>
        <dbReference type="ARBA" id="ARBA00022741"/>
    </source>
</evidence>
<keyword evidence="2 7" id="KW-0812">Transmembrane</keyword>
<keyword evidence="6 7" id="KW-0472">Membrane</keyword>
<feature type="transmembrane region" description="Helical" evidence="7">
    <location>
        <begin position="12"/>
        <end position="30"/>
    </location>
</feature>
<dbReference type="SUPFAM" id="SSF52540">
    <property type="entry name" value="P-loop containing nucleoside triphosphate hydrolases"/>
    <property type="match status" value="1"/>
</dbReference>
<proteinExistence type="predicted"/>
<dbReference type="AlphaFoldDB" id="A0A233VQD4"/>
<dbReference type="EMBL" id="NDYE01000002">
    <property type="protein sequence ID" value="OXZ34589.1"/>
    <property type="molecule type" value="Genomic_DNA"/>
</dbReference>
<reference evidence="11" key="1">
    <citation type="submission" date="2017-04" db="EMBL/GenBank/DDBJ databases">
        <title>Finegoldia magna isolated from orthopedic joint implant-associated infections.</title>
        <authorList>
            <person name="Bjorklund S."/>
            <person name="Bruggemann H."/>
            <person name="Jensen A."/>
            <person name="Hellmark B."/>
            <person name="Soderquist B."/>
        </authorList>
    </citation>
    <scope>NUCLEOTIDE SEQUENCE [LARGE SCALE GENOMIC DNA]</scope>
    <source>
        <strain evidence="11">12T273</strain>
    </source>
</reference>
<evidence type="ECO:0008006" key="12">
    <source>
        <dbReference type="Google" id="ProtNLM"/>
    </source>
</evidence>
<comment type="subcellular location">
    <subcellularLocation>
        <location evidence="1">Cell membrane</location>
        <topology evidence="1">Multi-pass membrane protein</topology>
    </subcellularLocation>
</comment>
<name>A0A233VQD4_FINMA</name>
<protein>
    <recommendedName>
        <fullName evidence="12">ABC transporter ATP-binding protein</fullName>
    </recommendedName>
</protein>
<dbReference type="PROSITE" id="PS50893">
    <property type="entry name" value="ABC_TRANSPORTER_2"/>
    <property type="match status" value="1"/>
</dbReference>
<evidence type="ECO:0000256" key="1">
    <source>
        <dbReference type="ARBA" id="ARBA00004651"/>
    </source>
</evidence>
<dbReference type="GO" id="GO:0015421">
    <property type="term" value="F:ABC-type oligopeptide transporter activity"/>
    <property type="evidence" value="ECO:0007669"/>
    <property type="project" value="TreeGrafter"/>
</dbReference>
<comment type="caution">
    <text evidence="10">The sequence shown here is derived from an EMBL/GenBank/DDBJ whole genome shotgun (WGS) entry which is preliminary data.</text>
</comment>
<dbReference type="SMART" id="SM00382">
    <property type="entry name" value="AAA"/>
    <property type="match status" value="1"/>
</dbReference>
<evidence type="ECO:0000256" key="6">
    <source>
        <dbReference type="ARBA" id="ARBA00023136"/>
    </source>
</evidence>
<dbReference type="Pfam" id="PF00664">
    <property type="entry name" value="ABC_membrane"/>
    <property type="match status" value="1"/>
</dbReference>
<dbReference type="PANTHER" id="PTHR43394:SF1">
    <property type="entry name" value="ATP-BINDING CASSETTE SUB-FAMILY B MEMBER 10, MITOCHONDRIAL"/>
    <property type="match status" value="1"/>
</dbReference>
<dbReference type="RefSeq" id="WP_094207947.1">
    <property type="nucleotide sequence ID" value="NZ_AP031486.1"/>
</dbReference>